<gene>
    <name evidence="2" type="ORF">XAT740_LOCUS61377</name>
</gene>
<name>A0A816HAM7_ADIRI</name>
<dbReference type="Gene3D" id="2.60.40.10">
    <property type="entry name" value="Immunoglobulins"/>
    <property type="match status" value="1"/>
</dbReference>
<evidence type="ECO:0008006" key="4">
    <source>
        <dbReference type="Google" id="ProtNLM"/>
    </source>
</evidence>
<reference evidence="2" key="1">
    <citation type="submission" date="2021-02" db="EMBL/GenBank/DDBJ databases">
        <authorList>
            <person name="Nowell W R."/>
        </authorList>
    </citation>
    <scope>NUCLEOTIDE SEQUENCE</scope>
</reference>
<feature type="signal peptide" evidence="1">
    <location>
        <begin position="1"/>
        <end position="17"/>
    </location>
</feature>
<feature type="non-terminal residue" evidence="2">
    <location>
        <position position="119"/>
    </location>
</feature>
<accession>A0A816HAM7</accession>
<sequence>MFVSIIFLISLLNLSSAQLVIKPSDSIVLRDQFKSFVASCTGQPNTRVATWRSPLQTDIAEDDTASCRVTVERQTYGLRLRIRNLTRSDQGMWECLGSDQEGRPLSRTLQINVKGRLIL</sequence>
<comment type="caution">
    <text evidence="2">The sequence shown here is derived from an EMBL/GenBank/DDBJ whole genome shotgun (WGS) entry which is preliminary data.</text>
</comment>
<dbReference type="SUPFAM" id="SSF48726">
    <property type="entry name" value="Immunoglobulin"/>
    <property type="match status" value="1"/>
</dbReference>
<dbReference type="Proteomes" id="UP000663828">
    <property type="component" value="Unassembled WGS sequence"/>
</dbReference>
<keyword evidence="3" id="KW-1185">Reference proteome</keyword>
<keyword evidence="1" id="KW-0732">Signal</keyword>
<dbReference type="EMBL" id="CAJNOR010016071">
    <property type="protein sequence ID" value="CAF1684097.1"/>
    <property type="molecule type" value="Genomic_DNA"/>
</dbReference>
<dbReference type="AlphaFoldDB" id="A0A816HAM7"/>
<organism evidence="2 3">
    <name type="scientific">Adineta ricciae</name>
    <name type="common">Rotifer</name>
    <dbReference type="NCBI Taxonomy" id="249248"/>
    <lineage>
        <taxon>Eukaryota</taxon>
        <taxon>Metazoa</taxon>
        <taxon>Spiralia</taxon>
        <taxon>Gnathifera</taxon>
        <taxon>Rotifera</taxon>
        <taxon>Eurotatoria</taxon>
        <taxon>Bdelloidea</taxon>
        <taxon>Adinetida</taxon>
        <taxon>Adinetidae</taxon>
        <taxon>Adineta</taxon>
    </lineage>
</organism>
<protein>
    <recommendedName>
        <fullName evidence="4">Ig-like domain-containing protein</fullName>
    </recommendedName>
</protein>
<evidence type="ECO:0000313" key="3">
    <source>
        <dbReference type="Proteomes" id="UP000663828"/>
    </source>
</evidence>
<feature type="chain" id="PRO_5032651888" description="Ig-like domain-containing protein" evidence="1">
    <location>
        <begin position="18"/>
        <end position="119"/>
    </location>
</feature>
<dbReference type="InterPro" id="IPR013783">
    <property type="entry name" value="Ig-like_fold"/>
</dbReference>
<evidence type="ECO:0000313" key="2">
    <source>
        <dbReference type="EMBL" id="CAF1684097.1"/>
    </source>
</evidence>
<evidence type="ECO:0000256" key="1">
    <source>
        <dbReference type="SAM" id="SignalP"/>
    </source>
</evidence>
<dbReference type="InterPro" id="IPR036179">
    <property type="entry name" value="Ig-like_dom_sf"/>
</dbReference>
<proteinExistence type="predicted"/>